<feature type="compositionally biased region" description="Basic and acidic residues" evidence="1">
    <location>
        <begin position="64"/>
        <end position="80"/>
    </location>
</feature>
<name>A0ABP7ZCF7_9ACTN</name>
<accession>A0ABP7ZCF7</accession>
<feature type="compositionally biased region" description="Low complexity" evidence="1">
    <location>
        <begin position="48"/>
        <end position="63"/>
    </location>
</feature>
<reference evidence="3" key="1">
    <citation type="journal article" date="2019" name="Int. J. Syst. Evol. Microbiol.">
        <title>The Global Catalogue of Microorganisms (GCM) 10K type strain sequencing project: providing services to taxonomists for standard genome sequencing and annotation.</title>
        <authorList>
            <consortium name="The Broad Institute Genomics Platform"/>
            <consortium name="The Broad Institute Genome Sequencing Center for Infectious Disease"/>
            <person name="Wu L."/>
            <person name="Ma J."/>
        </authorList>
    </citation>
    <scope>NUCLEOTIDE SEQUENCE [LARGE SCALE GENOMIC DNA]</scope>
    <source>
        <strain evidence="3">JCM 17589</strain>
    </source>
</reference>
<dbReference type="EMBL" id="BAABBU010000038">
    <property type="protein sequence ID" value="GAA4153256.1"/>
    <property type="molecule type" value="Genomic_DNA"/>
</dbReference>
<protein>
    <submittedName>
        <fullName evidence="2">Uncharacterized protein</fullName>
    </submittedName>
</protein>
<proteinExistence type="predicted"/>
<dbReference type="Proteomes" id="UP001501845">
    <property type="component" value="Unassembled WGS sequence"/>
</dbReference>
<sequence length="125" mass="13488">MWVKPVCAVGSSNGLRLPVLKRTLTDNVRGTKRHRPADQPGGKNALMAALPAGARAGNRPARGGADRPARGGRETPERARHTARRGPSSTRPADDLVQAGRSLLDGKAARRATQLHVYRQPYARR</sequence>
<evidence type="ECO:0000256" key="1">
    <source>
        <dbReference type="SAM" id="MobiDB-lite"/>
    </source>
</evidence>
<feature type="region of interest" description="Disordered" evidence="1">
    <location>
        <begin position="26"/>
        <end position="98"/>
    </location>
</feature>
<evidence type="ECO:0000313" key="2">
    <source>
        <dbReference type="EMBL" id="GAA4153256.1"/>
    </source>
</evidence>
<gene>
    <name evidence="2" type="ORF">GCM10022285_66750</name>
</gene>
<evidence type="ECO:0000313" key="3">
    <source>
        <dbReference type="Proteomes" id="UP001501845"/>
    </source>
</evidence>
<organism evidence="2 3">
    <name type="scientific">Streptomyces tunisiensis</name>
    <dbReference type="NCBI Taxonomy" id="948699"/>
    <lineage>
        <taxon>Bacteria</taxon>
        <taxon>Bacillati</taxon>
        <taxon>Actinomycetota</taxon>
        <taxon>Actinomycetes</taxon>
        <taxon>Kitasatosporales</taxon>
        <taxon>Streptomycetaceae</taxon>
        <taxon>Streptomyces</taxon>
    </lineage>
</organism>
<comment type="caution">
    <text evidence="2">The sequence shown here is derived from an EMBL/GenBank/DDBJ whole genome shotgun (WGS) entry which is preliminary data.</text>
</comment>
<keyword evidence="3" id="KW-1185">Reference proteome</keyword>